<name>A0ABM8VX95_GIGMA</name>
<evidence type="ECO:0000313" key="2">
    <source>
        <dbReference type="Proteomes" id="UP000789901"/>
    </source>
</evidence>
<sequence length="44" mass="5053">EEKQSSLSEYKRIYDNLILEHLKRNGDEQGLNALLQKGGNSTFD</sequence>
<gene>
    <name evidence="1" type="ORF">GMARGA_LOCUS710</name>
</gene>
<protein>
    <submittedName>
        <fullName evidence="1">14927_t:CDS:1</fullName>
    </submittedName>
</protein>
<evidence type="ECO:0000313" key="1">
    <source>
        <dbReference type="EMBL" id="CAG8469602.1"/>
    </source>
</evidence>
<dbReference type="EMBL" id="CAJVQB010000133">
    <property type="protein sequence ID" value="CAG8469602.1"/>
    <property type="molecule type" value="Genomic_DNA"/>
</dbReference>
<feature type="non-terminal residue" evidence="1">
    <location>
        <position position="1"/>
    </location>
</feature>
<dbReference type="Proteomes" id="UP000789901">
    <property type="component" value="Unassembled WGS sequence"/>
</dbReference>
<organism evidence="1 2">
    <name type="scientific">Gigaspora margarita</name>
    <dbReference type="NCBI Taxonomy" id="4874"/>
    <lineage>
        <taxon>Eukaryota</taxon>
        <taxon>Fungi</taxon>
        <taxon>Fungi incertae sedis</taxon>
        <taxon>Mucoromycota</taxon>
        <taxon>Glomeromycotina</taxon>
        <taxon>Glomeromycetes</taxon>
        <taxon>Diversisporales</taxon>
        <taxon>Gigasporaceae</taxon>
        <taxon>Gigaspora</taxon>
    </lineage>
</organism>
<proteinExistence type="predicted"/>
<reference evidence="1 2" key="1">
    <citation type="submission" date="2021-06" db="EMBL/GenBank/DDBJ databases">
        <authorList>
            <person name="Kallberg Y."/>
            <person name="Tangrot J."/>
            <person name="Rosling A."/>
        </authorList>
    </citation>
    <scope>NUCLEOTIDE SEQUENCE [LARGE SCALE GENOMIC DNA]</scope>
    <source>
        <strain evidence="1 2">120-4 pot B 10/14</strain>
    </source>
</reference>
<comment type="caution">
    <text evidence="1">The sequence shown here is derived from an EMBL/GenBank/DDBJ whole genome shotgun (WGS) entry which is preliminary data.</text>
</comment>
<accession>A0ABM8VX95</accession>
<keyword evidence="2" id="KW-1185">Reference proteome</keyword>